<gene>
    <name evidence="4" type="ORF">HRI_004168900</name>
</gene>
<evidence type="ECO:0000313" key="5">
    <source>
        <dbReference type="Proteomes" id="UP001165190"/>
    </source>
</evidence>
<evidence type="ECO:0000256" key="1">
    <source>
        <dbReference type="PROSITE-ProRule" id="PRU00047"/>
    </source>
</evidence>
<dbReference type="SMART" id="SM00343">
    <property type="entry name" value="ZnF_C2HC"/>
    <property type="match status" value="1"/>
</dbReference>
<reference evidence="4" key="1">
    <citation type="submission" date="2023-05" db="EMBL/GenBank/DDBJ databases">
        <title>Genome and transcriptome analyses reveal genes involved in the formation of fine ridges on petal epidermal cells in Hibiscus trionum.</title>
        <authorList>
            <person name="Koshimizu S."/>
            <person name="Masuda S."/>
            <person name="Ishii T."/>
            <person name="Shirasu K."/>
            <person name="Hoshino A."/>
            <person name="Arita M."/>
        </authorList>
    </citation>
    <scope>NUCLEOTIDE SEQUENCE</scope>
    <source>
        <strain evidence="4">Hamamatsu line</strain>
    </source>
</reference>
<keyword evidence="1" id="KW-0479">Metal-binding</keyword>
<dbReference type="AlphaFoldDB" id="A0A9W7J1K7"/>
<dbReference type="OrthoDB" id="1001766at2759"/>
<comment type="caution">
    <text evidence="4">The sequence shown here is derived from an EMBL/GenBank/DDBJ whole genome shotgun (WGS) entry which is preliminary data.</text>
</comment>
<sequence>MKGTESIDDYVNRLKAVANEMKRNGEALDEVRVMEKILRSLARKFDYVVMAIEESKDLTQMSIDELVGSLQAHEQKMKLNEESKNLEQVLQSKLHVNEGGASNSYTRGRGNYRGYHGQGARGRGGRSYVSNQANENYQSSSRGRGYRGRGRGRYQQGDKTHVQCYNCNKYGHYSYECRSALKHEERINVATTEEENIEESYVFLTYKGNKESKENICYIDNCASNHICGRKEFFVALDKTIRGRVTFGDDSHTEVRGKGKVMITQKNGEKKYIPDVYYVPAMKSNIISLGQLLEKGYEV</sequence>
<dbReference type="Pfam" id="PF22936">
    <property type="entry name" value="Pol_BBD"/>
    <property type="match status" value="1"/>
</dbReference>
<keyword evidence="5" id="KW-1185">Reference proteome</keyword>
<feature type="domain" description="CCHC-type" evidence="3">
    <location>
        <begin position="164"/>
        <end position="179"/>
    </location>
</feature>
<name>A0A9W7J1K7_HIBTR</name>
<dbReference type="Gene3D" id="4.10.60.10">
    <property type="entry name" value="Zinc finger, CCHC-type"/>
    <property type="match status" value="1"/>
</dbReference>
<dbReference type="SUPFAM" id="SSF57756">
    <property type="entry name" value="Retrovirus zinc finger-like domains"/>
    <property type="match status" value="1"/>
</dbReference>
<dbReference type="GO" id="GO:0003676">
    <property type="term" value="F:nucleic acid binding"/>
    <property type="evidence" value="ECO:0007669"/>
    <property type="project" value="InterPro"/>
</dbReference>
<keyword evidence="1" id="KW-0863">Zinc-finger</keyword>
<dbReference type="Pfam" id="PF14223">
    <property type="entry name" value="Retrotran_gag_2"/>
    <property type="match status" value="1"/>
</dbReference>
<protein>
    <recommendedName>
        <fullName evidence="3">CCHC-type domain-containing protein</fullName>
    </recommendedName>
</protein>
<dbReference type="InterPro" id="IPR054722">
    <property type="entry name" value="PolX-like_BBD"/>
</dbReference>
<dbReference type="PANTHER" id="PTHR35317:SF28">
    <property type="entry name" value="ZINC FINGER, CCHC-TYPE, RIBONUCLEASE H-LIKE DOMAIN, GAG-PRE-INTEGRASE DOMAIN PROTEIN-RELATED"/>
    <property type="match status" value="1"/>
</dbReference>
<accession>A0A9W7J1K7</accession>
<organism evidence="4 5">
    <name type="scientific">Hibiscus trionum</name>
    <name type="common">Flower of an hour</name>
    <dbReference type="NCBI Taxonomy" id="183268"/>
    <lineage>
        <taxon>Eukaryota</taxon>
        <taxon>Viridiplantae</taxon>
        <taxon>Streptophyta</taxon>
        <taxon>Embryophyta</taxon>
        <taxon>Tracheophyta</taxon>
        <taxon>Spermatophyta</taxon>
        <taxon>Magnoliopsida</taxon>
        <taxon>eudicotyledons</taxon>
        <taxon>Gunneridae</taxon>
        <taxon>Pentapetalae</taxon>
        <taxon>rosids</taxon>
        <taxon>malvids</taxon>
        <taxon>Malvales</taxon>
        <taxon>Malvaceae</taxon>
        <taxon>Malvoideae</taxon>
        <taxon>Hibiscus</taxon>
    </lineage>
</organism>
<evidence type="ECO:0000313" key="4">
    <source>
        <dbReference type="EMBL" id="GMJ04997.1"/>
    </source>
</evidence>
<dbReference type="EMBL" id="BSYR01000043">
    <property type="protein sequence ID" value="GMJ04997.1"/>
    <property type="molecule type" value="Genomic_DNA"/>
</dbReference>
<dbReference type="PROSITE" id="PS50158">
    <property type="entry name" value="ZF_CCHC"/>
    <property type="match status" value="1"/>
</dbReference>
<dbReference type="GO" id="GO:0008270">
    <property type="term" value="F:zinc ion binding"/>
    <property type="evidence" value="ECO:0007669"/>
    <property type="project" value="UniProtKB-KW"/>
</dbReference>
<feature type="region of interest" description="Disordered" evidence="2">
    <location>
        <begin position="98"/>
        <end position="154"/>
    </location>
</feature>
<keyword evidence="1" id="KW-0862">Zinc</keyword>
<dbReference type="Proteomes" id="UP001165190">
    <property type="component" value="Unassembled WGS sequence"/>
</dbReference>
<proteinExistence type="predicted"/>
<dbReference type="InterPro" id="IPR036875">
    <property type="entry name" value="Znf_CCHC_sf"/>
</dbReference>
<evidence type="ECO:0000256" key="2">
    <source>
        <dbReference type="SAM" id="MobiDB-lite"/>
    </source>
</evidence>
<dbReference type="PANTHER" id="PTHR35317">
    <property type="entry name" value="OS04G0629600 PROTEIN"/>
    <property type="match status" value="1"/>
</dbReference>
<dbReference type="InterPro" id="IPR001878">
    <property type="entry name" value="Znf_CCHC"/>
</dbReference>
<dbReference type="Pfam" id="PF00098">
    <property type="entry name" value="zf-CCHC"/>
    <property type="match status" value="1"/>
</dbReference>
<evidence type="ECO:0000259" key="3">
    <source>
        <dbReference type="PROSITE" id="PS50158"/>
    </source>
</evidence>